<evidence type="ECO:0000259" key="12">
    <source>
        <dbReference type="PROSITE" id="PS50893"/>
    </source>
</evidence>
<dbReference type="Gene3D" id="3.40.50.300">
    <property type="entry name" value="P-loop containing nucleotide triphosphate hydrolases"/>
    <property type="match status" value="2"/>
</dbReference>
<keyword evidence="4" id="KW-1003">Cell membrane</keyword>
<dbReference type="Pfam" id="PF00664">
    <property type="entry name" value="ABC_membrane"/>
    <property type="match status" value="2"/>
</dbReference>
<dbReference type="InterPro" id="IPR044746">
    <property type="entry name" value="ABCC_6TM_D1"/>
</dbReference>
<feature type="transmembrane region" description="Helical" evidence="11">
    <location>
        <begin position="1013"/>
        <end position="1030"/>
    </location>
</feature>
<keyword evidence="15" id="KW-1185">Reference proteome</keyword>
<feature type="transmembrane region" description="Helical" evidence="11">
    <location>
        <begin position="529"/>
        <end position="549"/>
    </location>
</feature>
<dbReference type="SUPFAM" id="SSF52540">
    <property type="entry name" value="P-loop containing nucleoside triphosphate hydrolases"/>
    <property type="match status" value="2"/>
</dbReference>
<dbReference type="Pfam" id="PF24357">
    <property type="entry name" value="TMD0_ABC"/>
    <property type="match status" value="1"/>
</dbReference>
<reference evidence="14" key="2">
    <citation type="journal article" date="2023" name="IMA Fungus">
        <title>Comparative genomic study of the Penicillium genus elucidates a diverse pangenome and 15 lateral gene transfer events.</title>
        <authorList>
            <person name="Petersen C."/>
            <person name="Sorensen T."/>
            <person name="Nielsen M.R."/>
            <person name="Sondergaard T.E."/>
            <person name="Sorensen J.L."/>
            <person name="Fitzpatrick D.A."/>
            <person name="Frisvad J.C."/>
            <person name="Nielsen K.L."/>
        </authorList>
    </citation>
    <scope>NUCLEOTIDE SEQUENCE</scope>
    <source>
        <strain evidence="14">IBT 30728</strain>
    </source>
</reference>
<protein>
    <submittedName>
        <fullName evidence="14">P-loop containing nucleoside triphosphate hydrolase protein</fullName>
    </submittedName>
</protein>
<feature type="transmembrane region" description="Helical" evidence="11">
    <location>
        <begin position="1119"/>
        <end position="1142"/>
    </location>
</feature>
<feature type="transmembrane region" description="Helical" evidence="11">
    <location>
        <begin position="315"/>
        <end position="334"/>
    </location>
</feature>
<dbReference type="FunFam" id="1.20.1560.10:FF:000066">
    <property type="entry name" value="ABC multidrug transporter (Eurofung)"/>
    <property type="match status" value="1"/>
</dbReference>
<dbReference type="InterPro" id="IPR044726">
    <property type="entry name" value="ABCC_6TM_D2"/>
</dbReference>
<accession>A0A9X0BJC2</accession>
<feature type="domain" description="ABC transporter" evidence="12">
    <location>
        <begin position="1214"/>
        <end position="1445"/>
    </location>
</feature>
<evidence type="ECO:0000256" key="5">
    <source>
        <dbReference type="ARBA" id="ARBA00022692"/>
    </source>
</evidence>
<feature type="domain" description="ABC transmembrane type-1" evidence="13">
    <location>
        <begin position="280"/>
        <end position="557"/>
    </location>
</feature>
<evidence type="ECO:0000256" key="10">
    <source>
        <dbReference type="ARBA" id="ARBA00023180"/>
    </source>
</evidence>
<dbReference type="InterPro" id="IPR011527">
    <property type="entry name" value="ABC1_TM_dom"/>
</dbReference>
<feature type="domain" description="ABC transporter" evidence="12">
    <location>
        <begin position="610"/>
        <end position="840"/>
    </location>
</feature>
<dbReference type="InterPro" id="IPR017871">
    <property type="entry name" value="ABC_transporter-like_CS"/>
</dbReference>
<dbReference type="PROSITE" id="PS50929">
    <property type="entry name" value="ABC_TM1F"/>
    <property type="match status" value="2"/>
</dbReference>
<feature type="transmembrane region" description="Helical" evidence="11">
    <location>
        <begin position="490"/>
        <end position="517"/>
    </location>
</feature>
<keyword evidence="9 11" id="KW-0472">Membrane</keyword>
<keyword evidence="8 11" id="KW-1133">Transmembrane helix</keyword>
<dbReference type="PROSITE" id="PS50893">
    <property type="entry name" value="ABC_TRANSPORTER_2"/>
    <property type="match status" value="2"/>
</dbReference>
<comment type="similarity">
    <text evidence="2">Belongs to the ABC transporter superfamily. ABCC family. Conjugate transporter (TC 3.A.1.208) subfamily.</text>
</comment>
<dbReference type="Pfam" id="PF00005">
    <property type="entry name" value="ABC_tran"/>
    <property type="match status" value="2"/>
</dbReference>
<dbReference type="GO" id="GO:0005524">
    <property type="term" value="F:ATP binding"/>
    <property type="evidence" value="ECO:0007669"/>
    <property type="project" value="UniProtKB-KW"/>
</dbReference>
<dbReference type="CDD" id="cd03244">
    <property type="entry name" value="ABCC_MRP_domain2"/>
    <property type="match status" value="1"/>
</dbReference>
<dbReference type="SMART" id="SM00382">
    <property type="entry name" value="AAA"/>
    <property type="match status" value="2"/>
</dbReference>
<evidence type="ECO:0000259" key="13">
    <source>
        <dbReference type="PROSITE" id="PS50929"/>
    </source>
</evidence>
<evidence type="ECO:0000256" key="9">
    <source>
        <dbReference type="ARBA" id="ARBA00023136"/>
    </source>
</evidence>
<dbReference type="InterPro" id="IPR003439">
    <property type="entry name" value="ABC_transporter-like_ATP-bd"/>
</dbReference>
<dbReference type="CDD" id="cd18579">
    <property type="entry name" value="ABC_6TM_ABCC_D1"/>
    <property type="match status" value="1"/>
</dbReference>
<feature type="transmembrane region" description="Helical" evidence="11">
    <location>
        <begin position="892"/>
        <end position="911"/>
    </location>
</feature>
<feature type="transmembrane region" description="Helical" evidence="11">
    <location>
        <begin position="1148"/>
        <end position="1169"/>
    </location>
</feature>
<comment type="caution">
    <text evidence="14">The sequence shown here is derived from an EMBL/GenBank/DDBJ whole genome shotgun (WGS) entry which is preliminary data.</text>
</comment>
<feature type="transmembrane region" description="Helical" evidence="11">
    <location>
        <begin position="931"/>
        <end position="956"/>
    </location>
</feature>
<comment type="subcellular location">
    <subcellularLocation>
        <location evidence="1">Cell membrane</location>
        <topology evidence="1">Multi-pass membrane protein</topology>
    </subcellularLocation>
</comment>
<feature type="transmembrane region" description="Helical" evidence="11">
    <location>
        <begin position="68"/>
        <end position="92"/>
    </location>
</feature>
<dbReference type="InterPro" id="IPR027417">
    <property type="entry name" value="P-loop_NTPase"/>
</dbReference>
<dbReference type="PROSITE" id="PS00211">
    <property type="entry name" value="ABC_TRANSPORTER_1"/>
    <property type="match status" value="1"/>
</dbReference>
<keyword evidence="14" id="KW-0378">Hydrolase</keyword>
<dbReference type="Proteomes" id="UP001148312">
    <property type="component" value="Unassembled WGS sequence"/>
</dbReference>
<keyword evidence="3" id="KW-0813">Transport</keyword>
<evidence type="ECO:0000313" key="15">
    <source>
        <dbReference type="Proteomes" id="UP001148312"/>
    </source>
</evidence>
<dbReference type="InterPro" id="IPR050173">
    <property type="entry name" value="ABC_transporter_C-like"/>
</dbReference>
<evidence type="ECO:0000256" key="4">
    <source>
        <dbReference type="ARBA" id="ARBA00022475"/>
    </source>
</evidence>
<dbReference type="RefSeq" id="XP_056786005.1">
    <property type="nucleotide sequence ID" value="XM_056938628.1"/>
</dbReference>
<evidence type="ECO:0000256" key="8">
    <source>
        <dbReference type="ARBA" id="ARBA00022989"/>
    </source>
</evidence>
<evidence type="ECO:0000256" key="1">
    <source>
        <dbReference type="ARBA" id="ARBA00004651"/>
    </source>
</evidence>
<evidence type="ECO:0000313" key="14">
    <source>
        <dbReference type="EMBL" id="KAJ5469415.1"/>
    </source>
</evidence>
<feature type="transmembrane region" description="Helical" evidence="11">
    <location>
        <begin position="37"/>
        <end position="56"/>
    </location>
</feature>
<dbReference type="CDD" id="cd18580">
    <property type="entry name" value="ABC_6TM_ABCC_D2"/>
    <property type="match status" value="1"/>
</dbReference>
<feature type="transmembrane region" description="Helical" evidence="11">
    <location>
        <begin position="399"/>
        <end position="427"/>
    </location>
</feature>
<dbReference type="PANTHER" id="PTHR24223:SF399">
    <property type="entry name" value="ABC TRANSPORTER ATNG"/>
    <property type="match status" value="1"/>
</dbReference>
<keyword evidence="10" id="KW-0325">Glycoprotein</keyword>
<feature type="domain" description="ABC transmembrane type-1" evidence="13">
    <location>
        <begin position="896"/>
        <end position="1177"/>
    </location>
</feature>
<reference evidence="14" key="1">
    <citation type="submission" date="2022-12" db="EMBL/GenBank/DDBJ databases">
        <authorList>
            <person name="Petersen C."/>
        </authorList>
    </citation>
    <scope>NUCLEOTIDE SEQUENCE</scope>
    <source>
        <strain evidence="14">IBT 30728</strain>
    </source>
</reference>
<dbReference type="GO" id="GO:0016887">
    <property type="term" value="F:ATP hydrolysis activity"/>
    <property type="evidence" value="ECO:0007669"/>
    <property type="project" value="InterPro"/>
</dbReference>
<evidence type="ECO:0000256" key="2">
    <source>
        <dbReference type="ARBA" id="ARBA00009726"/>
    </source>
</evidence>
<dbReference type="InterPro" id="IPR003593">
    <property type="entry name" value="AAA+_ATPase"/>
</dbReference>
<keyword evidence="5 11" id="KW-0812">Transmembrane</keyword>
<evidence type="ECO:0000256" key="11">
    <source>
        <dbReference type="SAM" id="Phobius"/>
    </source>
</evidence>
<feature type="transmembrane region" description="Helical" evidence="11">
    <location>
        <begin position="1036"/>
        <end position="1055"/>
    </location>
</feature>
<dbReference type="FunFam" id="1.20.1560.10:FF:000055">
    <property type="entry name" value="ABC multidrug transporter (Eurofung)"/>
    <property type="match status" value="1"/>
</dbReference>
<dbReference type="GeneID" id="81628878"/>
<name>A0A9X0BJC2_9EURO</name>
<gene>
    <name evidence="14" type="ORF">N7539_009033</name>
</gene>
<organism evidence="14 15">
    <name type="scientific">Penicillium diatomitis</name>
    <dbReference type="NCBI Taxonomy" id="2819901"/>
    <lineage>
        <taxon>Eukaryota</taxon>
        <taxon>Fungi</taxon>
        <taxon>Dikarya</taxon>
        <taxon>Ascomycota</taxon>
        <taxon>Pezizomycotina</taxon>
        <taxon>Eurotiomycetes</taxon>
        <taxon>Eurotiomycetidae</taxon>
        <taxon>Eurotiales</taxon>
        <taxon>Aspergillaceae</taxon>
        <taxon>Penicillium</taxon>
    </lineage>
</organism>
<dbReference type="EMBL" id="JAPWDQ010000015">
    <property type="protein sequence ID" value="KAJ5469415.1"/>
    <property type="molecule type" value="Genomic_DNA"/>
</dbReference>
<dbReference type="SUPFAM" id="SSF90123">
    <property type="entry name" value="ABC transporter transmembrane region"/>
    <property type="match status" value="2"/>
</dbReference>
<dbReference type="GO" id="GO:0005886">
    <property type="term" value="C:plasma membrane"/>
    <property type="evidence" value="ECO:0007669"/>
    <property type="project" value="UniProtKB-SubCell"/>
</dbReference>
<keyword evidence="6" id="KW-0547">Nucleotide-binding</keyword>
<dbReference type="InterPro" id="IPR056227">
    <property type="entry name" value="TMD0_ABC"/>
</dbReference>
<dbReference type="FunFam" id="3.40.50.300:FF:000838">
    <property type="entry name" value="ABC multidrug transporter (Eurofung)"/>
    <property type="match status" value="1"/>
</dbReference>
<dbReference type="InterPro" id="IPR036640">
    <property type="entry name" value="ABC1_TM_sf"/>
</dbReference>
<dbReference type="GO" id="GO:0140359">
    <property type="term" value="F:ABC-type transporter activity"/>
    <property type="evidence" value="ECO:0007669"/>
    <property type="project" value="InterPro"/>
</dbReference>
<dbReference type="PANTHER" id="PTHR24223">
    <property type="entry name" value="ATP-BINDING CASSETTE SUB-FAMILY C"/>
    <property type="match status" value="1"/>
</dbReference>
<proteinExistence type="inferred from homology"/>
<feature type="transmembrane region" description="Helical" evidence="11">
    <location>
        <begin position="104"/>
        <end position="121"/>
    </location>
</feature>
<evidence type="ECO:0000256" key="7">
    <source>
        <dbReference type="ARBA" id="ARBA00022840"/>
    </source>
</evidence>
<evidence type="ECO:0000256" key="6">
    <source>
        <dbReference type="ARBA" id="ARBA00022741"/>
    </source>
</evidence>
<dbReference type="Gene3D" id="1.20.1560.10">
    <property type="entry name" value="ABC transporter type 1, transmembrane domain"/>
    <property type="match status" value="2"/>
</dbReference>
<keyword evidence="7" id="KW-0067">ATP-binding</keyword>
<evidence type="ECO:0000256" key="3">
    <source>
        <dbReference type="ARBA" id="ARBA00022448"/>
    </source>
</evidence>
<sequence>MLLDLNHPCVAAEDRIGPFVRNPCRSRADFTLMFEEVILTFIPIATFFLLGLVRLVKLSCEPQKANRSWLYVAKQTTIALHIAIQVLLVIFWSKEPIPTTRATIATAVISLVASILLGYLSHLEHLRSLRPSMVICVFVSTTILVDLCRIRTLFAIPGHRSVASVFAASWVAKLIILVLESLEKRSLLKKDYKDVSPETTASIFNRWLFWWLNGLFWKGYRENLTVESLPSLDDALQAASKPEQLKEEFQKANYYRSNTLLWTLLWHYRWEIFEGVPPRVAFALLQLVQPYLVEQVLVFMTADEHAHSAEYARGLVVAYVLVYAGIAVALGAYVHKTNRLEVMIRGSLVSLIYDKTLHLTPTVAADGSAVTLMSTDVERIVMGTRHIHEFYANFIEIPIALWLLARLLGLASIAAAGIIGLSLAVAVPLAMASGEAQGEWLEVVEERIAVTSNVLGAMKTIKMTGLTEVVCNNIRELRTNEIKSSFKFRLYTALIISLSFMSSSLAPVFGFGVYAILAQAHDSGTLTNAMAFSALSFFVLIDSSIMSLIDGSEEIMSVINCFQRVQKFLLAKEHNDHRAIRSSDSHPVDVLVDVDDDDDERPSSQNTSCVTAKDVFAAWSIDSEPVLKSLNFEIRTGLTTMIVGPVGCGKSTLLKLLLGEIPEVSGTMCTTFANAAYCSQTPWTSFGTVRQNVVGPYLWDQEWYNTVVKACSLETDLQQLPAGDQTKVGVRGSRLSGGQKMRVQKSLARALYSTERILILDDVLTGLDRETERTVLDAVFDSNGLIKKNKLTVILSTNSAHHLRVADHVICLDENGRVIEQGSPSTFRSLKDHVGILTGKAKPNTTEEAAELELDGEVLEGLNLKEGDDEDKSSRSASDLSVFVYYFRIIEWPLLLLFILCACLFTFGLNFPQFWLQWWTKANETRPNENIAYWAGIYGVLGVLALGSAFLANWVFSMLIVPKTARRFHEILLNTTMNATTSFVTSTDIGTTTNRFSQDLELVDGELPHAFEMAIYGVLGFIVEGMLVFAGTSVAALPLLPVVMVIVSIVGAYYVRTSRQIRLLDIEAKAPLFSKFLETTDGLISIRAYGWSEYYQRQTMSALDNSQKPFYTLYCIQQWLSIVLDLTLAGIAVAVIAIAFAMKGKSEMGLLGISLFNIVGFSGTLQMLVTEWIDLETSLGAVSRIRSYVEQTEAEPPRSELESVSASWPDKGRIHISGVSAAFDKSADPVLRDVSLEIHAGDKVAFCGRTGSGKTSLISTILQLLHVTRGSILVDGVDISRIPGSTTRSRVNTVSQQPLFLHGDVRFNANPEGNASHEEIESALRTVNLWPYLESKGGLDAEMSEDMLSQGQQQLFCLARALCKRSTILIIDEATSSVDADTDAVMQKIIRTHFKDHTILAIAHKLETVLDFDKIAILDGGHVVAYDTPRALLSSGVLNSNTLDG</sequence>